<feature type="compositionally biased region" description="Low complexity" evidence="1">
    <location>
        <begin position="678"/>
        <end position="695"/>
    </location>
</feature>
<dbReference type="PANTHER" id="PTHR33116:SF87">
    <property type="entry name" value="OS01G0158850 PROTEIN"/>
    <property type="match status" value="1"/>
</dbReference>
<dbReference type="InterPro" id="IPR043502">
    <property type="entry name" value="DNA/RNA_pol_sf"/>
</dbReference>
<dbReference type="EMBL" id="DP000011">
    <property type="protein sequence ID" value="ABA95590.2"/>
    <property type="molecule type" value="Genomic_DNA"/>
</dbReference>
<sequence>MVFSTASSAVLLNGVPGNSFKCRRGVRQGDPLSPLLFVLGGELLQRVINKAFHQGLLSKPINESSGDGFPIIQYADDTLILLKASQKEVFCFKAILNMFAQSTGLKVNYNKSSLYPLNMPQDKAVLLSGILGCKIGSLPFTYLGLPLGTTRPRVVDFAPLVDRVERRLTASSIFLPQGGRLTLINSVLSSIPTYYMSSLQLPVTVIKAIDTARKNCLWRGNNPSSTRKSLASWDRVCMPKEKGGLGVINLRVQNTALLLKHMVKFYNGADLPWVKLISQSYYEYKVPHLMMNKVKAMCSRPLEDSFALPLSDEAYSEFLQLQGVLDSLTLQSGMGDAWNFIWDSDKYTAKKFYKLNYSALQLPRPMIWLWKTKCVMKIKVFAWLMFCDRLNTRDMLDRRYCAKEDDDLTIKSTGTIAYPKASFGPALELSRSPRPRVFTSTRFWHARWDRSEVRITTAIFLMAEKPPASPSSAGKDGSAKSKFPRLGLSEINDDNIVPVTPDKLTPEQQMDLEAMMEQARNQFLNSFMETRKGTLVQKYKVKMTLRGFKVMALKGFKVLALRGFKVMVLRDFKSIVDGTIAEYQATGPVYLPGGVFPNYRPLITDNQPAVKSVPLNAPSAQPTAPVSAPAPAVPSSAPGQLVNPQLLVREQPQHSGQNVNRLTQDQVAVMFLPPQPTADPIQQQPIQQTPPSQQALQSTQQTPPRQLVVQPIQQTPLRQQVVQLIQQQAKLSKLPGGNLNYQYQSPSPQVQYQQGGPAQSQFVSQYNQFEPMPQQAQGVPQQRPWADMIADVMRDSLDSSRRMLGICIGTHTLNGLKGWADLEKQFHSYFYSGVQEMKLSDLTAIKQRHDEPVKHYIQRFREMRNKCYSLSLTDAQLADLAFQGMIAPIREKFSSQDFDSLSHLAQKVTLHEQRFAEARKNFKKVNHVCHYIYGSDDDDEDDTKIAVAEWVRSKKVIPCQWVKSSGKEERYDFDITKTDKIFDLLLREKQIQLPAGHTIPSAEELGKRRYCKWHNSGSHSTNDCKVFRQQIQSAIEGGKIKFDDSKRPMKVDGNHFPVNMVHTSGRTTDGGRARGFQVNSAKIINKYQKKYDKQHERRYKEDNGGFDPHWGCEFFRFCWNEGMRLPSIEDCPGCGDIAESSRRSYNRSNRLRQTRVPVHQRLGPVNQDHDKGDDEDRKTQWCSFGIFTKNQKRRVQKLRNRERFQELSKRSTIG</sequence>
<evidence type="ECO:0000256" key="1">
    <source>
        <dbReference type="SAM" id="MobiDB-lite"/>
    </source>
</evidence>
<feature type="region of interest" description="Disordered" evidence="1">
    <location>
        <begin position="613"/>
        <end position="639"/>
    </location>
</feature>
<feature type="region of interest" description="Disordered" evidence="1">
    <location>
        <begin position="1143"/>
        <end position="1176"/>
    </location>
</feature>
<feature type="compositionally biased region" description="Basic and acidic residues" evidence="1">
    <location>
        <begin position="1167"/>
        <end position="1176"/>
    </location>
</feature>
<protein>
    <submittedName>
        <fullName evidence="3">Retrotransposon protein, putative, unclassified</fullName>
    </submittedName>
</protein>
<dbReference type="SUPFAM" id="SSF56672">
    <property type="entry name" value="DNA/RNA polymerases"/>
    <property type="match status" value="1"/>
</dbReference>
<accession>Q2QYX0</accession>
<reference evidence="3" key="1">
    <citation type="journal article" date="2005" name="BMC Biol.">
        <title>The sequence of rice chromosomes 11 and 12, rich in disease resistance genes and recent gene duplications.</title>
        <authorList>
            <consortium name="The rice chromosomes 11 and 12 sequencing consortia"/>
        </authorList>
    </citation>
    <scope>NUCLEOTIDE SEQUENCE [LARGE SCALE GENOMIC DNA]</scope>
</reference>
<proteinExistence type="predicted"/>
<dbReference type="InterPro" id="IPR000477">
    <property type="entry name" value="RT_dom"/>
</dbReference>
<feature type="region of interest" description="Disordered" evidence="1">
    <location>
        <begin position="675"/>
        <end position="703"/>
    </location>
</feature>
<organism evidence="3">
    <name type="scientific">Oryza sativa subsp. japonica</name>
    <name type="common">Rice</name>
    <dbReference type="NCBI Taxonomy" id="39947"/>
    <lineage>
        <taxon>Eukaryota</taxon>
        <taxon>Viridiplantae</taxon>
        <taxon>Streptophyta</taxon>
        <taxon>Embryophyta</taxon>
        <taxon>Tracheophyta</taxon>
        <taxon>Spermatophyta</taxon>
        <taxon>Magnoliopsida</taxon>
        <taxon>Liliopsida</taxon>
        <taxon>Poales</taxon>
        <taxon>Poaceae</taxon>
        <taxon>BOP clade</taxon>
        <taxon>Oryzoideae</taxon>
        <taxon>Oryzeae</taxon>
        <taxon>Oryzinae</taxon>
        <taxon>Oryza</taxon>
        <taxon>Oryza sativa</taxon>
    </lineage>
</organism>
<feature type="domain" description="Reverse transcriptase" evidence="2">
    <location>
        <begin position="1"/>
        <end position="147"/>
    </location>
</feature>
<feature type="compositionally biased region" description="Low complexity" evidence="1">
    <location>
        <begin position="617"/>
        <end position="638"/>
    </location>
</feature>
<reference evidence="3" key="2">
    <citation type="submission" date="2005-04" db="EMBL/GenBank/DDBJ databases">
        <authorList>
            <person name="Buell C.R."/>
            <person name="Wing R.A."/>
            <person name="McCombie W.A."/>
            <person name="Ouyang S."/>
        </authorList>
    </citation>
    <scope>NUCLEOTIDE SEQUENCE</scope>
</reference>
<dbReference type="InterPro" id="IPR005162">
    <property type="entry name" value="Retrotrans_gag_dom"/>
</dbReference>
<gene>
    <name evidence="3" type="ordered locus">LOC_Os12g01320</name>
</gene>
<dbReference type="Pfam" id="PF00078">
    <property type="entry name" value="RVT_1"/>
    <property type="match status" value="1"/>
</dbReference>
<reference evidence="3" key="3">
    <citation type="submission" date="2006-01" db="EMBL/GenBank/DDBJ databases">
        <authorList>
            <person name="Buell R."/>
        </authorList>
    </citation>
    <scope>NUCLEOTIDE SEQUENCE</scope>
</reference>
<dbReference type="Pfam" id="PF03732">
    <property type="entry name" value="Retrotrans_gag"/>
    <property type="match status" value="1"/>
</dbReference>
<dbReference type="AlphaFoldDB" id="Q2QYX0"/>
<dbReference type="PROSITE" id="PS50878">
    <property type="entry name" value="RT_POL"/>
    <property type="match status" value="1"/>
</dbReference>
<name>Q2QYX0_ORYSJ</name>
<evidence type="ECO:0000313" key="3">
    <source>
        <dbReference type="EMBL" id="ABA95590.2"/>
    </source>
</evidence>
<evidence type="ECO:0000259" key="2">
    <source>
        <dbReference type="PROSITE" id="PS50878"/>
    </source>
</evidence>
<dbReference type="PANTHER" id="PTHR33116">
    <property type="entry name" value="REVERSE TRANSCRIPTASE ZINC-BINDING DOMAIN-CONTAINING PROTEIN-RELATED-RELATED"/>
    <property type="match status" value="1"/>
</dbReference>